<organism evidence="1 2">
    <name type="scientific">Stackebrandtia endophytica</name>
    <dbReference type="NCBI Taxonomy" id="1496996"/>
    <lineage>
        <taxon>Bacteria</taxon>
        <taxon>Bacillati</taxon>
        <taxon>Actinomycetota</taxon>
        <taxon>Actinomycetes</taxon>
        <taxon>Glycomycetales</taxon>
        <taxon>Glycomycetaceae</taxon>
        <taxon>Stackebrandtia</taxon>
    </lineage>
</organism>
<accession>A0A543AVS5</accession>
<dbReference type="Proteomes" id="UP000317043">
    <property type="component" value="Unassembled WGS sequence"/>
</dbReference>
<dbReference type="Gene3D" id="2.40.350.10">
    <property type="entry name" value="SO1590-like"/>
    <property type="match status" value="1"/>
</dbReference>
<keyword evidence="2" id="KW-1185">Reference proteome</keyword>
<evidence type="ECO:0000313" key="2">
    <source>
        <dbReference type="Proteomes" id="UP000317043"/>
    </source>
</evidence>
<protein>
    <submittedName>
        <fullName evidence="1">Uncharacterized protein DUF3224</fullName>
    </submittedName>
</protein>
<dbReference type="SUPFAM" id="SSF159238">
    <property type="entry name" value="SO1590-like"/>
    <property type="match status" value="1"/>
</dbReference>
<name>A0A543AVS5_9ACTN</name>
<dbReference type="InterPro" id="IPR021607">
    <property type="entry name" value="DUF3224"/>
</dbReference>
<dbReference type="AlphaFoldDB" id="A0A543AVS5"/>
<proteinExistence type="predicted"/>
<reference evidence="1 2" key="1">
    <citation type="submission" date="2019-06" db="EMBL/GenBank/DDBJ databases">
        <title>Sequencing the genomes of 1000 actinobacteria strains.</title>
        <authorList>
            <person name="Klenk H.-P."/>
        </authorList>
    </citation>
    <scope>NUCLEOTIDE SEQUENCE [LARGE SCALE GENOMIC DNA]</scope>
    <source>
        <strain evidence="1 2">DSM 45928</strain>
    </source>
</reference>
<evidence type="ECO:0000313" key="1">
    <source>
        <dbReference type="EMBL" id="TQL76670.1"/>
    </source>
</evidence>
<comment type="caution">
    <text evidence="1">The sequence shown here is derived from an EMBL/GenBank/DDBJ whole genome shotgun (WGS) entry which is preliminary data.</text>
</comment>
<dbReference type="EMBL" id="VFOW01000001">
    <property type="protein sequence ID" value="TQL76670.1"/>
    <property type="molecule type" value="Genomic_DNA"/>
</dbReference>
<gene>
    <name evidence="1" type="ORF">FB566_2205</name>
</gene>
<dbReference type="InterPro" id="IPR023159">
    <property type="entry name" value="SO1590-like_sf"/>
</dbReference>
<dbReference type="OrthoDB" id="882224at2"/>
<sequence length="135" mass="14283">MQASGTFTVADFTPTPVPGQQVQTAIPLGIATMDKRFEGDVSGRATTLFTSAFDESTGAGTYVAMESFDGTVHDRAGAFNFAHSKTTLGDSPQDEFFVIVPGSGTKDLAGITGTGGIRVDADGTHHIWFDYELNR</sequence>
<dbReference type="Pfam" id="PF11528">
    <property type="entry name" value="DUF3224"/>
    <property type="match status" value="1"/>
</dbReference>
<dbReference type="RefSeq" id="WP_142038411.1">
    <property type="nucleotide sequence ID" value="NZ_JBHTGS010000001.1"/>
</dbReference>
<dbReference type="InParanoid" id="A0A543AVS5"/>